<comment type="similarity">
    <text evidence="1">Belongs to the NAD(P)-dependent epimerase/dehydratase family.</text>
</comment>
<evidence type="ECO:0000313" key="3">
    <source>
        <dbReference type="EMBL" id="NHN29162.1"/>
    </source>
</evidence>
<reference evidence="3" key="1">
    <citation type="submission" date="2020-03" db="EMBL/GenBank/DDBJ databases">
        <title>Draft sequencing of Paenibacilllus sp. S3N08.</title>
        <authorList>
            <person name="Kim D.-U."/>
        </authorList>
    </citation>
    <scope>NUCLEOTIDE SEQUENCE</scope>
    <source>
        <strain evidence="3">S3N08</strain>
    </source>
</reference>
<protein>
    <submittedName>
        <fullName evidence="3">SDR family oxidoreductase</fullName>
    </submittedName>
</protein>
<dbReference type="RefSeq" id="WP_166146897.1">
    <property type="nucleotide sequence ID" value="NZ_JAAOIW010000002.1"/>
</dbReference>
<organism evidence="3 4">
    <name type="scientific">Paenibacillus agricola</name>
    <dbReference type="NCBI Taxonomy" id="2716264"/>
    <lineage>
        <taxon>Bacteria</taxon>
        <taxon>Bacillati</taxon>
        <taxon>Bacillota</taxon>
        <taxon>Bacilli</taxon>
        <taxon>Bacillales</taxon>
        <taxon>Paenibacillaceae</taxon>
        <taxon>Paenibacillus</taxon>
    </lineage>
</organism>
<proteinExistence type="inferred from homology"/>
<dbReference type="InterPro" id="IPR001509">
    <property type="entry name" value="Epimerase_deHydtase"/>
</dbReference>
<dbReference type="InterPro" id="IPR036291">
    <property type="entry name" value="NAD(P)-bd_dom_sf"/>
</dbReference>
<dbReference type="Proteomes" id="UP001165962">
    <property type="component" value="Unassembled WGS sequence"/>
</dbReference>
<gene>
    <name evidence="3" type="ORF">G9U52_04885</name>
</gene>
<feature type="domain" description="NAD-dependent epimerase/dehydratase" evidence="2">
    <location>
        <begin position="4"/>
        <end position="218"/>
    </location>
</feature>
<keyword evidence="4" id="KW-1185">Reference proteome</keyword>
<comment type="caution">
    <text evidence="3">The sequence shown here is derived from an EMBL/GenBank/DDBJ whole genome shotgun (WGS) entry which is preliminary data.</text>
</comment>
<dbReference type="Pfam" id="PF01370">
    <property type="entry name" value="Epimerase"/>
    <property type="match status" value="1"/>
</dbReference>
<evidence type="ECO:0000313" key="4">
    <source>
        <dbReference type="Proteomes" id="UP001165962"/>
    </source>
</evidence>
<accession>A0ABX0IZ55</accession>
<dbReference type="EMBL" id="JAAOIW010000002">
    <property type="protein sequence ID" value="NHN29162.1"/>
    <property type="molecule type" value="Genomic_DNA"/>
</dbReference>
<name>A0ABX0IZ55_9BACL</name>
<dbReference type="Gene3D" id="3.40.50.720">
    <property type="entry name" value="NAD(P)-binding Rossmann-like Domain"/>
    <property type="match status" value="1"/>
</dbReference>
<dbReference type="SUPFAM" id="SSF51735">
    <property type="entry name" value="NAD(P)-binding Rossmann-fold domains"/>
    <property type="match status" value="1"/>
</dbReference>
<evidence type="ECO:0000256" key="1">
    <source>
        <dbReference type="ARBA" id="ARBA00007637"/>
    </source>
</evidence>
<sequence>MKVLFIGGTGLISQAASKLAVEKGIDLYLLNRGQRNDFVPDGAHVITADIRDAAATAEALKHLEFDAVVDWIAFTPDHVATDIKLFKGKTAQYIFISSASAYQKPSTQYLVTESTPLANPYWQYSRDKIACEDLLMDTYRSENFPITIVRPSYTYGDTMIPAALNSWANPWSLVDRMRKGEKIIVHGDGTSLWTMTHNTDFAKGIVGLLGNPKAIGHAFHITSDEVLDWNQITHMIGQAAGVEPNIVHISSEFITSFMPESIGGLLGDKAVSSVFDNSKIKRFVPDYIATVPFHEGIKRTINWFELRPEKCKIDQGWNDLMDRISEAHEAGRQRAKG</sequence>
<dbReference type="PANTHER" id="PTHR43000">
    <property type="entry name" value="DTDP-D-GLUCOSE 4,6-DEHYDRATASE-RELATED"/>
    <property type="match status" value="1"/>
</dbReference>
<dbReference type="CDD" id="cd05265">
    <property type="entry name" value="SDR_a1"/>
    <property type="match status" value="1"/>
</dbReference>
<evidence type="ECO:0000259" key="2">
    <source>
        <dbReference type="Pfam" id="PF01370"/>
    </source>
</evidence>